<accession>A0A1G1TJB8</accession>
<comment type="caution">
    <text evidence="1">The sequence shown here is derived from an EMBL/GenBank/DDBJ whole genome shotgun (WGS) entry which is preliminary data.</text>
</comment>
<evidence type="ECO:0000313" key="2">
    <source>
        <dbReference type="Proteomes" id="UP000177506"/>
    </source>
</evidence>
<evidence type="ECO:0000313" key="1">
    <source>
        <dbReference type="EMBL" id="OGX90964.1"/>
    </source>
</evidence>
<reference evidence="1 2" key="1">
    <citation type="submission" date="2016-08" db="EMBL/GenBank/DDBJ databases">
        <title>Hymenobacter coccineus sp. nov., Hymenobacter lapidarius sp. nov. and Hymenobacter glacialis sp. nov., isolated from Antarctic soil.</title>
        <authorList>
            <person name="Sedlacek I."/>
            <person name="Kralova S."/>
            <person name="Kyrova K."/>
            <person name="Maslanova I."/>
            <person name="Stankova E."/>
            <person name="Vrbovska V."/>
            <person name="Nemec M."/>
            <person name="Bartak M."/>
            <person name="Svec P."/>
            <person name="Busse H.-J."/>
            <person name="Pantucek R."/>
        </authorList>
    </citation>
    <scope>NUCLEOTIDE SEQUENCE [LARGE SCALE GENOMIC DNA]</scope>
    <source>
        <strain evidence="1 2">CCM 8649</strain>
    </source>
</reference>
<keyword evidence="2" id="KW-1185">Reference proteome</keyword>
<dbReference type="RefSeq" id="WP_070742389.1">
    <property type="nucleotide sequence ID" value="NZ_MDZA01000099.1"/>
</dbReference>
<gene>
    <name evidence="1" type="ORF">BEN49_05650</name>
</gene>
<dbReference type="Proteomes" id="UP000177506">
    <property type="component" value="Unassembled WGS sequence"/>
</dbReference>
<name>A0A1G1TJB8_9BACT</name>
<organism evidence="1 2">
    <name type="scientific">Hymenobacter coccineus</name>
    <dbReference type="NCBI Taxonomy" id="1908235"/>
    <lineage>
        <taxon>Bacteria</taxon>
        <taxon>Pseudomonadati</taxon>
        <taxon>Bacteroidota</taxon>
        <taxon>Cytophagia</taxon>
        <taxon>Cytophagales</taxon>
        <taxon>Hymenobacteraceae</taxon>
        <taxon>Hymenobacter</taxon>
    </lineage>
</organism>
<protein>
    <submittedName>
        <fullName evidence="1">Uncharacterized protein</fullName>
    </submittedName>
</protein>
<dbReference type="AlphaFoldDB" id="A0A1G1TJB8"/>
<dbReference type="EMBL" id="MDZA01000099">
    <property type="protein sequence ID" value="OGX90964.1"/>
    <property type="molecule type" value="Genomic_DNA"/>
</dbReference>
<sequence length="219" mass="23942">MSRAYGVPLDTLRSYQYTFSLEGRVEHTPSGQFPGLFQYAHTAVLRDAAGQREVYRVETQFKNLEDLVQHPQALRESFQKTYADIFRFLAGDGAPAGPAPETVLRLVLAPSPRSVDGARVQALVADVFARNQRKLGYRLLRTGDAAAGTVHTVRIALVTTAPAGLSVTWALDPAENTQFHGAPIATTFGVTAADRVRGDYSYLMAKMTASLTKLAEVNW</sequence>
<proteinExistence type="predicted"/>